<dbReference type="GO" id="GO:0009117">
    <property type="term" value="P:nucleotide metabolic process"/>
    <property type="evidence" value="ECO:0007669"/>
    <property type="project" value="UniProtKB-KW"/>
</dbReference>
<evidence type="ECO:0000313" key="6">
    <source>
        <dbReference type="Proteomes" id="UP000244906"/>
    </source>
</evidence>
<dbReference type="OrthoDB" id="9807767at2"/>
<comment type="subcellular location">
    <subcellularLocation>
        <location evidence="4">Cytoplasm</location>
    </subcellularLocation>
</comment>
<keyword evidence="6" id="KW-1185">Reference proteome</keyword>
<dbReference type="EMBL" id="QDDL01000001">
    <property type="protein sequence ID" value="PVZ71932.1"/>
    <property type="molecule type" value="Genomic_DNA"/>
</dbReference>
<feature type="site" description="Important for substrate specificity" evidence="4">
    <location>
        <position position="156"/>
    </location>
</feature>
<protein>
    <recommendedName>
        <fullName evidence="4">dTTP/UTP pyrophosphatase</fullName>
        <shortName evidence="4">dTTPase/UTPase</shortName>
        <ecNumber evidence="4">3.6.1.9</ecNumber>
    </recommendedName>
    <alternativeName>
        <fullName evidence="4">Nucleoside triphosphate pyrophosphatase</fullName>
    </alternativeName>
    <alternativeName>
        <fullName evidence="4">Nucleotide pyrophosphatase</fullName>
        <shortName evidence="4">Nucleotide PPase</shortName>
    </alternativeName>
</protein>
<comment type="cofactor">
    <cofactor evidence="1 4">
        <name>a divalent metal cation</name>
        <dbReference type="ChEBI" id="CHEBI:60240"/>
    </cofactor>
</comment>
<dbReference type="PANTHER" id="PTHR43213">
    <property type="entry name" value="BIFUNCTIONAL DTTP/UTP PYROPHOSPHATASE/METHYLTRANSFERASE PROTEIN-RELATED"/>
    <property type="match status" value="1"/>
</dbReference>
<dbReference type="AlphaFoldDB" id="A0A2V1H682"/>
<comment type="catalytic activity">
    <reaction evidence="4">
        <text>dTTP + H2O = dTMP + diphosphate + H(+)</text>
        <dbReference type="Rhea" id="RHEA:28534"/>
        <dbReference type="ChEBI" id="CHEBI:15377"/>
        <dbReference type="ChEBI" id="CHEBI:15378"/>
        <dbReference type="ChEBI" id="CHEBI:33019"/>
        <dbReference type="ChEBI" id="CHEBI:37568"/>
        <dbReference type="ChEBI" id="CHEBI:63528"/>
        <dbReference type="EC" id="3.6.1.9"/>
    </reaction>
</comment>
<dbReference type="GO" id="GO:0005737">
    <property type="term" value="C:cytoplasm"/>
    <property type="evidence" value="ECO:0007669"/>
    <property type="project" value="UniProtKB-SubCell"/>
</dbReference>
<dbReference type="SUPFAM" id="SSF52972">
    <property type="entry name" value="ITPase-like"/>
    <property type="match status" value="1"/>
</dbReference>
<dbReference type="Proteomes" id="UP000244906">
    <property type="component" value="Unassembled WGS sequence"/>
</dbReference>
<dbReference type="PIRSF" id="PIRSF006305">
    <property type="entry name" value="Maf"/>
    <property type="match status" value="1"/>
</dbReference>
<dbReference type="EC" id="3.6.1.9" evidence="4"/>
<evidence type="ECO:0000256" key="3">
    <source>
        <dbReference type="ARBA" id="ARBA00023080"/>
    </source>
</evidence>
<sequence length="194" mass="21157">MNQLSDFCLASSSPRRVELLKSIGLEFAQLAADIDETPRPSEPSEEYVLRMAIEKAQAVLPKLEIKMPVLAADTSVILDGKILGKPIGREDAFSIWRGLSGRNHQVVSAVALTDGQQLLSQISVTKVRFKVLTQAEMEYYWNTGEPADKAGGYGIQGLGGIFVEHIEGSYSGVVGLPLFETCNLLKEFKICQVG</sequence>
<dbReference type="GO" id="GO:0036218">
    <property type="term" value="F:dTTP diphosphatase activity"/>
    <property type="evidence" value="ECO:0007669"/>
    <property type="project" value="RHEA"/>
</dbReference>
<organism evidence="5 6">
    <name type="scientific">Pelagibaculum spongiae</name>
    <dbReference type="NCBI Taxonomy" id="2080658"/>
    <lineage>
        <taxon>Bacteria</taxon>
        <taxon>Pseudomonadati</taxon>
        <taxon>Pseudomonadota</taxon>
        <taxon>Gammaproteobacteria</taxon>
        <taxon>Oceanospirillales</taxon>
        <taxon>Pelagibaculum</taxon>
    </lineage>
</organism>
<feature type="site" description="Important for substrate specificity" evidence="4">
    <location>
        <position position="15"/>
    </location>
</feature>
<evidence type="ECO:0000313" key="5">
    <source>
        <dbReference type="EMBL" id="PVZ71932.1"/>
    </source>
</evidence>
<comment type="function">
    <text evidence="4">Nucleoside triphosphate pyrophosphatase that hydrolyzes dTTP and UTP. May have a dual role in cell division arrest and in preventing the incorporation of modified nucleotides into cellular nucleic acids.</text>
</comment>
<reference evidence="5 6" key="1">
    <citation type="submission" date="2018-04" db="EMBL/GenBank/DDBJ databases">
        <title>Thalassorhabdus spongiae gen. nov., sp. nov., isolated from a marine sponge in South-West Iceland.</title>
        <authorList>
            <person name="Knobloch S."/>
            <person name="Daussin A."/>
            <person name="Johannsson R."/>
            <person name="Marteinsson V.T."/>
        </authorList>
    </citation>
    <scope>NUCLEOTIDE SEQUENCE [LARGE SCALE GENOMIC DNA]</scope>
    <source>
        <strain evidence="5 6">Hp12</strain>
    </source>
</reference>
<dbReference type="Pfam" id="PF02545">
    <property type="entry name" value="Maf"/>
    <property type="match status" value="1"/>
</dbReference>
<feature type="site" description="Important for substrate specificity" evidence="4">
    <location>
        <position position="74"/>
    </location>
</feature>
<accession>A0A2V1H682</accession>
<proteinExistence type="inferred from homology"/>
<dbReference type="Gene3D" id="3.90.950.10">
    <property type="match status" value="1"/>
</dbReference>
<dbReference type="RefSeq" id="WP_116685521.1">
    <property type="nucleotide sequence ID" value="NZ_CAWNYD010000001.1"/>
</dbReference>
<dbReference type="PANTHER" id="PTHR43213:SF5">
    <property type="entry name" value="BIFUNCTIONAL DTTP_UTP PYROPHOSPHATASE_METHYLTRANSFERASE PROTEIN-RELATED"/>
    <property type="match status" value="1"/>
</dbReference>
<dbReference type="InterPro" id="IPR029001">
    <property type="entry name" value="ITPase-like_fam"/>
</dbReference>
<dbReference type="HAMAP" id="MF_00528">
    <property type="entry name" value="Maf"/>
    <property type="match status" value="1"/>
</dbReference>
<keyword evidence="3 4" id="KW-0546">Nucleotide metabolism</keyword>
<dbReference type="InterPro" id="IPR003697">
    <property type="entry name" value="Maf-like"/>
</dbReference>
<keyword evidence="4" id="KW-0963">Cytoplasm</keyword>
<gene>
    <name evidence="5" type="ORF">DC094_02605</name>
</gene>
<comment type="caution">
    <text evidence="4">Lacks conserved residue(s) required for the propagation of feature annotation.</text>
</comment>
<name>A0A2V1H682_9GAMM</name>
<comment type="caution">
    <text evidence="5">The sequence shown here is derived from an EMBL/GenBank/DDBJ whole genome shotgun (WGS) entry which is preliminary data.</text>
</comment>
<comment type="catalytic activity">
    <reaction evidence="4">
        <text>UTP + H2O = UMP + diphosphate + H(+)</text>
        <dbReference type="Rhea" id="RHEA:29395"/>
        <dbReference type="ChEBI" id="CHEBI:15377"/>
        <dbReference type="ChEBI" id="CHEBI:15378"/>
        <dbReference type="ChEBI" id="CHEBI:33019"/>
        <dbReference type="ChEBI" id="CHEBI:46398"/>
        <dbReference type="ChEBI" id="CHEBI:57865"/>
        <dbReference type="EC" id="3.6.1.9"/>
    </reaction>
</comment>
<keyword evidence="2 4" id="KW-0378">Hydrolase</keyword>
<dbReference type="CDD" id="cd00555">
    <property type="entry name" value="Maf"/>
    <property type="match status" value="1"/>
</dbReference>
<dbReference type="GO" id="GO:0036221">
    <property type="term" value="F:UTP diphosphatase activity"/>
    <property type="evidence" value="ECO:0007669"/>
    <property type="project" value="RHEA"/>
</dbReference>
<feature type="active site" description="Proton acceptor" evidence="4">
    <location>
        <position position="73"/>
    </location>
</feature>
<evidence type="ECO:0000256" key="2">
    <source>
        <dbReference type="ARBA" id="ARBA00022801"/>
    </source>
</evidence>
<evidence type="ECO:0000256" key="1">
    <source>
        <dbReference type="ARBA" id="ARBA00001968"/>
    </source>
</evidence>
<comment type="similarity">
    <text evidence="4">Belongs to the Maf family. YhdE subfamily.</text>
</comment>
<evidence type="ECO:0000256" key="4">
    <source>
        <dbReference type="HAMAP-Rule" id="MF_00528"/>
    </source>
</evidence>
<dbReference type="NCBIfam" id="TIGR00172">
    <property type="entry name" value="maf"/>
    <property type="match status" value="1"/>
</dbReference>